<dbReference type="PANTHER" id="PTHR48475:SF2">
    <property type="entry name" value="RIBONUCLEASE H"/>
    <property type="match status" value="1"/>
</dbReference>
<gene>
    <name evidence="1" type="ORF">VITISV_001304</name>
</gene>
<reference evidence="1" key="1">
    <citation type="journal article" date="2007" name="PLoS ONE">
        <title>The first genome sequence of an elite grapevine cultivar (Pinot noir Vitis vinifera L.): coping with a highly heterozygous genome.</title>
        <authorList>
            <person name="Velasco R."/>
            <person name="Zharkikh A."/>
            <person name="Troggio M."/>
            <person name="Cartwright D.A."/>
            <person name="Cestaro A."/>
            <person name="Pruss D."/>
            <person name="Pindo M."/>
            <person name="FitzGerald L.M."/>
            <person name="Vezzulli S."/>
            <person name="Reid J."/>
            <person name="Malacarne G."/>
            <person name="Iliev D."/>
            <person name="Coppola G."/>
            <person name="Wardell B."/>
            <person name="Micheletti D."/>
            <person name="Macalma T."/>
            <person name="Facci M."/>
            <person name="Mitchell J.T."/>
            <person name="Perazzolli M."/>
            <person name="Eldredge G."/>
            <person name="Gatto P."/>
            <person name="Oyzerski R."/>
            <person name="Moretto M."/>
            <person name="Gutin N."/>
            <person name="Stefanini M."/>
            <person name="Chen Y."/>
            <person name="Segala C."/>
            <person name="Davenport C."/>
            <person name="Dematte L."/>
            <person name="Mraz A."/>
            <person name="Battilana J."/>
            <person name="Stormo K."/>
            <person name="Costa F."/>
            <person name="Tao Q."/>
            <person name="Si-Ammour A."/>
            <person name="Harkins T."/>
            <person name="Lackey A."/>
            <person name="Perbost C."/>
            <person name="Taillon B."/>
            <person name="Stella A."/>
            <person name="Solovyev V."/>
            <person name="Fawcett J.A."/>
            <person name="Sterck L."/>
            <person name="Vandepoele K."/>
            <person name="Grando S.M."/>
            <person name="Toppo S."/>
            <person name="Moser C."/>
            <person name="Lanchbury J."/>
            <person name="Bogden R."/>
            <person name="Skolnick M."/>
            <person name="Sgaramella V."/>
            <person name="Bhatnagar S.K."/>
            <person name="Fontana P."/>
            <person name="Gutin A."/>
            <person name="Van de Peer Y."/>
            <person name="Salamini F."/>
            <person name="Viola R."/>
        </authorList>
    </citation>
    <scope>NUCLEOTIDE SEQUENCE</scope>
</reference>
<dbReference type="PANTHER" id="PTHR48475">
    <property type="entry name" value="RIBONUCLEASE H"/>
    <property type="match status" value="1"/>
</dbReference>
<sequence>MANFIVEVPHKPSQLADSLKQKWWMLHVDGESTVSRSRIATKLEICNDSQLIVGQTQREYEVKDERMVRYLLKMRVDLDRLSEWAIKQIHRIEKVQTDALARITTTLPIKEVVLLSVYFQATSSIATSPVYSTNKTSVSWMNEIEAYIRTRELPKDSKCDRCQRYTPIPRMPSEVLNPITSPWPFALWGMDIVGPLPIAAT</sequence>
<dbReference type="EMBL" id="AM482589">
    <property type="protein sequence ID" value="CAN77598.1"/>
    <property type="molecule type" value="Genomic_DNA"/>
</dbReference>
<proteinExistence type="predicted"/>
<dbReference type="AlphaFoldDB" id="A5C508"/>
<name>A5C508_VITVI</name>
<dbReference type="Gene3D" id="3.30.420.10">
    <property type="entry name" value="Ribonuclease H-like superfamily/Ribonuclease H"/>
    <property type="match status" value="1"/>
</dbReference>
<dbReference type="InterPro" id="IPR036397">
    <property type="entry name" value="RNaseH_sf"/>
</dbReference>
<accession>A5C508</accession>
<organism evidence="1">
    <name type="scientific">Vitis vinifera</name>
    <name type="common">Grape</name>
    <dbReference type="NCBI Taxonomy" id="29760"/>
    <lineage>
        <taxon>Eukaryota</taxon>
        <taxon>Viridiplantae</taxon>
        <taxon>Streptophyta</taxon>
        <taxon>Embryophyta</taxon>
        <taxon>Tracheophyta</taxon>
        <taxon>Spermatophyta</taxon>
        <taxon>Magnoliopsida</taxon>
        <taxon>eudicotyledons</taxon>
        <taxon>Gunneridae</taxon>
        <taxon>Pentapetalae</taxon>
        <taxon>rosids</taxon>
        <taxon>Vitales</taxon>
        <taxon>Vitaceae</taxon>
        <taxon>Viteae</taxon>
        <taxon>Vitis</taxon>
    </lineage>
</organism>
<protein>
    <submittedName>
        <fullName evidence="1">Uncharacterized protein</fullName>
    </submittedName>
</protein>
<evidence type="ECO:0000313" key="1">
    <source>
        <dbReference type="EMBL" id="CAN77598.1"/>
    </source>
</evidence>
<dbReference type="GO" id="GO:0003676">
    <property type="term" value="F:nucleic acid binding"/>
    <property type="evidence" value="ECO:0007669"/>
    <property type="project" value="InterPro"/>
</dbReference>